<proteinExistence type="predicted"/>
<gene>
    <name evidence="1" type="ORF">NC661_06470</name>
</gene>
<accession>A0A9X4AHI8</accession>
<dbReference type="Proteomes" id="UP001145072">
    <property type="component" value="Unassembled WGS sequence"/>
</dbReference>
<dbReference type="RefSeq" id="WP_259868611.1">
    <property type="nucleotide sequence ID" value="NZ_JAOALK010000031.1"/>
</dbReference>
<dbReference type="AlphaFoldDB" id="A0A9X4AHI8"/>
<reference evidence="1" key="1">
    <citation type="submission" date="2022-06" db="EMBL/GenBank/DDBJ databases">
        <title>Aquibacillus sp. a new bacterium isolated from soil saline samples.</title>
        <authorList>
            <person name="Galisteo C."/>
            <person name="De La Haba R."/>
            <person name="Sanchez-Porro C."/>
            <person name="Ventosa A."/>
        </authorList>
    </citation>
    <scope>NUCLEOTIDE SEQUENCE</scope>
    <source>
        <strain evidence="1">JCM 12387</strain>
    </source>
</reference>
<organism evidence="1 2">
    <name type="scientific">Aquibacillus koreensis</name>
    <dbReference type="NCBI Taxonomy" id="279446"/>
    <lineage>
        <taxon>Bacteria</taxon>
        <taxon>Bacillati</taxon>
        <taxon>Bacillota</taxon>
        <taxon>Bacilli</taxon>
        <taxon>Bacillales</taxon>
        <taxon>Bacillaceae</taxon>
        <taxon>Aquibacillus</taxon>
    </lineage>
</organism>
<evidence type="ECO:0000313" key="1">
    <source>
        <dbReference type="EMBL" id="MDC3420011.1"/>
    </source>
</evidence>
<evidence type="ECO:0000313" key="2">
    <source>
        <dbReference type="Proteomes" id="UP001145072"/>
    </source>
</evidence>
<dbReference type="EMBL" id="JAMQJZ010000004">
    <property type="protein sequence ID" value="MDC3420011.1"/>
    <property type="molecule type" value="Genomic_DNA"/>
</dbReference>
<protein>
    <submittedName>
        <fullName evidence="1">Uncharacterized protein</fullName>
    </submittedName>
</protein>
<name>A0A9X4AHI8_9BACI</name>
<sequence>MDKIAKQERIKREQSDYIDILKEQVEFMVEACEKYDNGKFNASKQLATYIRTLVNQTRASTSLLTHLDMQNKMKFYNTSFLPKNAVYFLSMVFMCVIRTKDKSTNKIISEPIFLPIFKPKKYLGNRWMGFDEWWNKKIIVSDHLTFTRFEMIWFMANQDGGTHVDEGVVEKYYKISKATESMFYLTNKPIDQDPYQKGIPYKYLHFAIVRQIAHELIFSLIREFNLNVKYKPTNQVNLQNAVSISRDVDNFCVVKGSSIEYE</sequence>
<comment type="caution">
    <text evidence="1">The sequence shown here is derived from an EMBL/GenBank/DDBJ whole genome shotgun (WGS) entry which is preliminary data.</text>
</comment>
<keyword evidence="2" id="KW-1185">Reference proteome</keyword>